<keyword evidence="3" id="KW-0949">S-adenosyl-L-methionine</keyword>
<dbReference type="Pfam" id="PF08100">
    <property type="entry name" value="Dimerisation"/>
    <property type="match status" value="1"/>
</dbReference>
<gene>
    <name evidence="6" type="ORF">ABUE30_18415</name>
</gene>
<evidence type="ECO:0000256" key="3">
    <source>
        <dbReference type="ARBA" id="ARBA00022691"/>
    </source>
</evidence>
<evidence type="ECO:0000313" key="7">
    <source>
        <dbReference type="Proteomes" id="UP001629953"/>
    </source>
</evidence>
<keyword evidence="1 6" id="KW-0489">Methyltransferase</keyword>
<dbReference type="GO" id="GO:0032259">
    <property type="term" value="P:methylation"/>
    <property type="evidence" value="ECO:0007669"/>
    <property type="project" value="UniProtKB-KW"/>
</dbReference>
<dbReference type="InterPro" id="IPR036388">
    <property type="entry name" value="WH-like_DNA-bd_sf"/>
</dbReference>
<evidence type="ECO:0000256" key="1">
    <source>
        <dbReference type="ARBA" id="ARBA00022603"/>
    </source>
</evidence>
<organism evidence="6 7">
    <name type="scientific">Celerinatantimonas yamalensis</name>
    <dbReference type="NCBI Taxonomy" id="559956"/>
    <lineage>
        <taxon>Bacteria</taxon>
        <taxon>Pseudomonadati</taxon>
        <taxon>Pseudomonadota</taxon>
        <taxon>Gammaproteobacteria</taxon>
        <taxon>Celerinatantimonadaceae</taxon>
        <taxon>Celerinatantimonas</taxon>
    </lineage>
</organism>
<evidence type="ECO:0000256" key="2">
    <source>
        <dbReference type="ARBA" id="ARBA00022679"/>
    </source>
</evidence>
<dbReference type="PANTHER" id="PTHR43712:SF2">
    <property type="entry name" value="O-METHYLTRANSFERASE CICE"/>
    <property type="match status" value="1"/>
</dbReference>
<dbReference type="InterPro" id="IPR032774">
    <property type="entry name" value="WG_beta_rep"/>
</dbReference>
<dbReference type="RefSeq" id="WP_408625303.1">
    <property type="nucleotide sequence ID" value="NZ_JBEQCT010000014.1"/>
</dbReference>
<dbReference type="GO" id="GO:0008168">
    <property type="term" value="F:methyltransferase activity"/>
    <property type="evidence" value="ECO:0007669"/>
    <property type="project" value="UniProtKB-KW"/>
</dbReference>
<accession>A0ABW9GCK5</accession>
<name>A0ABW9GCK5_9GAMM</name>
<dbReference type="InterPro" id="IPR001077">
    <property type="entry name" value="COMT_C"/>
</dbReference>
<proteinExistence type="predicted"/>
<dbReference type="Proteomes" id="UP001629953">
    <property type="component" value="Unassembled WGS sequence"/>
</dbReference>
<dbReference type="Gene3D" id="1.10.10.10">
    <property type="entry name" value="Winged helix-like DNA-binding domain superfamily/Winged helix DNA-binding domain"/>
    <property type="match status" value="1"/>
</dbReference>
<dbReference type="Pfam" id="PF14903">
    <property type="entry name" value="WG_beta_rep"/>
    <property type="match status" value="2"/>
</dbReference>
<dbReference type="Gene3D" id="3.40.50.150">
    <property type="entry name" value="Vaccinia Virus protein VP39"/>
    <property type="match status" value="1"/>
</dbReference>
<dbReference type="InterPro" id="IPR012967">
    <property type="entry name" value="COMT_dimerisation"/>
</dbReference>
<dbReference type="Pfam" id="PF00891">
    <property type="entry name" value="Methyltransf_2"/>
    <property type="match status" value="1"/>
</dbReference>
<keyword evidence="7" id="KW-1185">Reference proteome</keyword>
<feature type="domain" description="O-methyltransferase C-terminal" evidence="4">
    <location>
        <begin position="361"/>
        <end position="532"/>
    </location>
</feature>
<comment type="caution">
    <text evidence="6">The sequence shown here is derived from an EMBL/GenBank/DDBJ whole genome shotgun (WGS) entry which is preliminary data.</text>
</comment>
<dbReference type="EMBL" id="JBEQCT010000014">
    <property type="protein sequence ID" value="MFM2487004.1"/>
    <property type="molecule type" value="Genomic_DNA"/>
</dbReference>
<sequence>MSTLTKLSVSDDCRYHTFADGTAAYHARFDEVLSFHGIDNAYQVAPVFLNGQAWHIDETGEAIYPHKFRRTFGFYCGLAAVIENDDWFHISPNGFAIYAQRYAFVGNYQQNIAVVCDRDGFYFHIDKSGQPLYENKWHYCGDFREGIAVAQAENGLSTHIDKQGRFIHSFWFLDLDVFHKRFARAKSDDGWHHIDKNGKPIYAQRYASVEPFYNGFSRVETFSGALQIIDEQGDVVRELRAANNDDFGALSADMVGYWRTFTIATAADLKIFDYLPNDTSQLAIQTNTLEKRLTRLLNALGELGLVKCEQTVWHVLPKGAFLTTNHTMSLASAATEYRGELMQRWHNLTQLMQEDIENVDIFKQVSLSDEHTAMHHNMLRSYALKDYQELVCYLDIEKGDVVFDAAGGVGSLAQLILDQFPSTNVILGDLQGVINSSNFSNKIAFDLFETWPVKAEKIMLARVLHDWNDADALQILLNAADALQNNGAIYVFEMLLDEHSFGGSLCDLHLLTVTGGQERTKSQFEALFKKAGLCINTVIKKDSLVTAMKLIRE</sequence>
<dbReference type="InterPro" id="IPR029063">
    <property type="entry name" value="SAM-dependent_MTases_sf"/>
</dbReference>
<dbReference type="InterPro" id="IPR036390">
    <property type="entry name" value="WH_DNA-bd_sf"/>
</dbReference>
<keyword evidence="2" id="KW-0808">Transferase</keyword>
<dbReference type="PROSITE" id="PS51683">
    <property type="entry name" value="SAM_OMT_II"/>
    <property type="match status" value="1"/>
</dbReference>
<evidence type="ECO:0000259" key="5">
    <source>
        <dbReference type="Pfam" id="PF08100"/>
    </source>
</evidence>
<evidence type="ECO:0000313" key="6">
    <source>
        <dbReference type="EMBL" id="MFM2487004.1"/>
    </source>
</evidence>
<protein>
    <submittedName>
        <fullName evidence="6">Methyltransferase</fullName>
    </submittedName>
</protein>
<dbReference type="InterPro" id="IPR016461">
    <property type="entry name" value="COMT-like"/>
</dbReference>
<dbReference type="SUPFAM" id="SSF53335">
    <property type="entry name" value="S-adenosyl-L-methionine-dependent methyltransferases"/>
    <property type="match status" value="1"/>
</dbReference>
<evidence type="ECO:0000259" key="4">
    <source>
        <dbReference type="Pfam" id="PF00891"/>
    </source>
</evidence>
<feature type="domain" description="O-methyltransferase dimerisation" evidence="5">
    <location>
        <begin position="256"/>
        <end position="310"/>
    </location>
</feature>
<dbReference type="SUPFAM" id="SSF46785">
    <property type="entry name" value="Winged helix' DNA-binding domain"/>
    <property type="match status" value="1"/>
</dbReference>
<dbReference type="PANTHER" id="PTHR43712">
    <property type="entry name" value="PUTATIVE (AFU_ORTHOLOGUE AFUA_4G14580)-RELATED"/>
    <property type="match status" value="1"/>
</dbReference>
<reference evidence="6 7" key="1">
    <citation type="journal article" date="2013" name="Int. J. Syst. Evol. Microbiol.">
        <title>Celerinatantimonas yamalensis sp. nov., a cold-adapted diazotrophic bacterium from a cold permafrost brine.</title>
        <authorList>
            <person name="Shcherbakova V."/>
            <person name="Chuvilskaya N."/>
            <person name="Rivkina E."/>
            <person name="Demidov N."/>
            <person name="Uchaeva V."/>
            <person name="Suetin S."/>
            <person name="Suzina N."/>
            <person name="Gilichinsky D."/>
        </authorList>
    </citation>
    <scope>NUCLEOTIDE SEQUENCE [LARGE SCALE GENOMIC DNA]</scope>
    <source>
        <strain evidence="6 7">C7</strain>
    </source>
</reference>